<dbReference type="GO" id="GO:0005576">
    <property type="term" value="C:extracellular region"/>
    <property type="evidence" value="ECO:0007669"/>
    <property type="project" value="UniProtKB-SubCell"/>
</dbReference>
<dbReference type="InterPro" id="IPR023828">
    <property type="entry name" value="Peptidase_S8_Ser-AS"/>
</dbReference>
<evidence type="ECO:0000256" key="1">
    <source>
        <dbReference type="ARBA" id="ARBA00004613"/>
    </source>
</evidence>
<dbReference type="Gene3D" id="3.40.50.200">
    <property type="entry name" value="Peptidase S8/S53 domain"/>
    <property type="match status" value="1"/>
</dbReference>
<proteinExistence type="inferred from homology"/>
<sequence>MVLKPDVMAPGTLVLAAWIPTNPVSNIGPSVFLSSDYNLISGTSMACPHVSGVAALLKSAHPPEWSLLLLGSIIKVTPESLVFGKKNEEKSYTLTITSDVYKKRSHVRHNRSVAFGDIIWVEENGNHIVRSPIVVSPLWSV</sequence>
<dbReference type="InterPro" id="IPR041469">
    <property type="entry name" value="Subtilisin-like_FN3"/>
</dbReference>
<comment type="caution">
    <text evidence="7">Lacks conserved residue(s) required for the propagation of feature annotation.</text>
</comment>
<evidence type="ECO:0000256" key="5">
    <source>
        <dbReference type="ARBA" id="ARBA00022801"/>
    </source>
</evidence>
<accession>W9SCQ2</accession>
<evidence type="ECO:0000256" key="7">
    <source>
        <dbReference type="PROSITE-ProRule" id="PRU01240"/>
    </source>
</evidence>
<dbReference type="EMBL" id="KE345949">
    <property type="protein sequence ID" value="EXC21741.1"/>
    <property type="molecule type" value="Genomic_DNA"/>
</dbReference>
<evidence type="ECO:0000256" key="6">
    <source>
        <dbReference type="ARBA" id="ARBA00022825"/>
    </source>
</evidence>
<evidence type="ECO:0000256" key="2">
    <source>
        <dbReference type="ARBA" id="ARBA00011073"/>
    </source>
</evidence>
<dbReference type="InterPro" id="IPR045051">
    <property type="entry name" value="SBT"/>
</dbReference>
<dbReference type="InterPro" id="IPR000209">
    <property type="entry name" value="Peptidase_S8/S53_dom"/>
</dbReference>
<organism evidence="10 11">
    <name type="scientific">Morus notabilis</name>
    <dbReference type="NCBI Taxonomy" id="981085"/>
    <lineage>
        <taxon>Eukaryota</taxon>
        <taxon>Viridiplantae</taxon>
        <taxon>Streptophyta</taxon>
        <taxon>Embryophyta</taxon>
        <taxon>Tracheophyta</taxon>
        <taxon>Spermatophyta</taxon>
        <taxon>Magnoliopsida</taxon>
        <taxon>eudicotyledons</taxon>
        <taxon>Gunneridae</taxon>
        <taxon>Pentapetalae</taxon>
        <taxon>rosids</taxon>
        <taxon>fabids</taxon>
        <taxon>Rosales</taxon>
        <taxon>Moraceae</taxon>
        <taxon>Moreae</taxon>
        <taxon>Morus</taxon>
    </lineage>
</organism>
<evidence type="ECO:0000259" key="9">
    <source>
        <dbReference type="Pfam" id="PF17766"/>
    </source>
</evidence>
<protein>
    <submittedName>
        <fullName evidence="10">Subtilisin-like protease</fullName>
    </submittedName>
</protein>
<dbReference type="STRING" id="981085.W9SCQ2"/>
<name>W9SCQ2_9ROSA</name>
<keyword evidence="11" id="KW-1185">Reference proteome</keyword>
<dbReference type="GO" id="GO:0004252">
    <property type="term" value="F:serine-type endopeptidase activity"/>
    <property type="evidence" value="ECO:0007669"/>
    <property type="project" value="InterPro"/>
</dbReference>
<feature type="domain" description="Subtilisin-like protease fibronectin type-III" evidence="9">
    <location>
        <begin position="73"/>
        <end position="135"/>
    </location>
</feature>
<dbReference type="SUPFAM" id="SSF52743">
    <property type="entry name" value="Subtilisin-like"/>
    <property type="match status" value="1"/>
</dbReference>
<evidence type="ECO:0000313" key="11">
    <source>
        <dbReference type="Proteomes" id="UP000030645"/>
    </source>
</evidence>
<dbReference type="Pfam" id="PF00082">
    <property type="entry name" value="Peptidase_S8"/>
    <property type="match status" value="1"/>
</dbReference>
<evidence type="ECO:0000256" key="3">
    <source>
        <dbReference type="ARBA" id="ARBA00022670"/>
    </source>
</evidence>
<gene>
    <name evidence="10" type="ORF">L484_006455</name>
</gene>
<comment type="subcellular location">
    <subcellularLocation>
        <location evidence="1">Secreted</location>
    </subcellularLocation>
</comment>
<dbReference type="Pfam" id="PF17766">
    <property type="entry name" value="fn3_6"/>
    <property type="match status" value="1"/>
</dbReference>
<comment type="similarity">
    <text evidence="2 7">Belongs to the peptidase S8 family.</text>
</comment>
<dbReference type="Gene3D" id="2.60.40.2310">
    <property type="match status" value="1"/>
</dbReference>
<keyword evidence="6" id="KW-0720">Serine protease</keyword>
<keyword evidence="5" id="KW-0378">Hydrolase</keyword>
<dbReference type="Proteomes" id="UP000030645">
    <property type="component" value="Unassembled WGS sequence"/>
</dbReference>
<dbReference type="PROSITE" id="PS51892">
    <property type="entry name" value="SUBTILASE"/>
    <property type="match status" value="1"/>
</dbReference>
<reference evidence="11" key="1">
    <citation type="submission" date="2013-01" db="EMBL/GenBank/DDBJ databases">
        <title>Draft Genome Sequence of a Mulberry Tree, Morus notabilis C.K. Schneid.</title>
        <authorList>
            <person name="He N."/>
            <person name="Zhao S."/>
        </authorList>
    </citation>
    <scope>NUCLEOTIDE SEQUENCE</scope>
</reference>
<dbReference type="PANTHER" id="PTHR10795">
    <property type="entry name" value="PROPROTEIN CONVERTASE SUBTILISIN/KEXIN"/>
    <property type="match status" value="1"/>
</dbReference>
<keyword evidence="4" id="KW-0732">Signal</keyword>
<dbReference type="PROSITE" id="PS00138">
    <property type="entry name" value="SUBTILASE_SER"/>
    <property type="match status" value="1"/>
</dbReference>
<keyword evidence="3 10" id="KW-0645">Protease</keyword>
<dbReference type="InterPro" id="IPR036852">
    <property type="entry name" value="Peptidase_S8/S53_dom_sf"/>
</dbReference>
<evidence type="ECO:0000313" key="10">
    <source>
        <dbReference type="EMBL" id="EXC21741.1"/>
    </source>
</evidence>
<evidence type="ECO:0000259" key="8">
    <source>
        <dbReference type="Pfam" id="PF00082"/>
    </source>
</evidence>
<dbReference type="AlphaFoldDB" id="W9SCQ2"/>
<feature type="domain" description="Peptidase S8/S53" evidence="8">
    <location>
        <begin position="3"/>
        <end position="63"/>
    </location>
</feature>
<evidence type="ECO:0000256" key="4">
    <source>
        <dbReference type="ARBA" id="ARBA00022729"/>
    </source>
</evidence>
<dbReference type="GO" id="GO:0006508">
    <property type="term" value="P:proteolysis"/>
    <property type="evidence" value="ECO:0007669"/>
    <property type="project" value="UniProtKB-KW"/>
</dbReference>